<proteinExistence type="inferred from homology"/>
<dbReference type="GO" id="GO:0015093">
    <property type="term" value="F:ferrous iron transmembrane transporter activity"/>
    <property type="evidence" value="ECO:0007669"/>
    <property type="project" value="UniProtKB-UniRule"/>
</dbReference>
<dbReference type="InterPro" id="IPR011642">
    <property type="entry name" value="Gate_dom"/>
</dbReference>
<feature type="domain" description="FeoB-type G" evidence="17">
    <location>
        <begin position="21"/>
        <end position="183"/>
    </location>
</feature>
<evidence type="ECO:0000313" key="19">
    <source>
        <dbReference type="Proteomes" id="UP000279908"/>
    </source>
</evidence>
<keyword evidence="3" id="KW-1003">Cell membrane</keyword>
<evidence type="ECO:0000256" key="15">
    <source>
        <dbReference type="PIRSR" id="PIRSR603373-2"/>
    </source>
</evidence>
<evidence type="ECO:0000313" key="18">
    <source>
        <dbReference type="EMBL" id="RTY38444.1"/>
    </source>
</evidence>
<dbReference type="NCBIfam" id="TIGR00231">
    <property type="entry name" value="small_GTP"/>
    <property type="match status" value="1"/>
</dbReference>
<evidence type="ECO:0000259" key="17">
    <source>
        <dbReference type="PROSITE" id="PS51711"/>
    </source>
</evidence>
<keyword evidence="5" id="KW-0997">Cell inner membrane</keyword>
<feature type="binding site" evidence="15">
    <location>
        <position position="40"/>
    </location>
    <ligand>
        <name>Mg(2+)</name>
        <dbReference type="ChEBI" id="CHEBI:18420"/>
        <label>2</label>
    </ligand>
</feature>
<sequence>MIQAEELVGAVTKLRPKADRRRVIAVVGNPNCGKTTLFNALTGLNQTVGNWPGVTVDRKSGTFSFKSEAYELVDLPGIYSLSAISEDEAVARDYILGGEAELIINIVDASNPDRNLYLTSRLLEMNVPVLVALNMLDAAGERGIDIDSDALSSGLGCRVVPIVASRGEGIEELKEAIAGEMQKKRVPGCRVSYPDAVVQAVKGLASDLEGRAGIDHHDADWYALKILEGDPLLEERLGSAAAIGEHARQALASTLGEDADITIADAHYRFIASLTSMAVRRKAAAGRSVSDMIDSVVLNRYLGIPIFLGLMYLMFLFTINVGGSFIDFFDIAAGALFVDGPGLLLSSVGSPEWLTAILSTGIGGALQTMATFIPPIAFMFIFLSFLEDSGYMSRAAYVMDRGMRAIGLPGKAFIPLLVGFGCNVPAIMAARTMSDRRDRIMTIMMVPFMSCGARMPVFALFAVAFFPSGGQNLVFLLYLMGIAVAIMTGFILKSTLLKGDVSPFIMEMPPWRMPSFKGVFLRVWDRLQSFIVKAGQVLVPVIMVLSLMNSIGTDGSFGNEDSENSVLSATGKAISPVFAPFGVSQENWPAAVGLFTGIFAKEAVVGTLDNLYSQMDADAASAAAGEEGVEEEEETFSLGGAFTEALATIPDNLSGVGGSLLDPLGISVGDVSDSEAFAEEQEVGSSIFGSMITLFDGTAGAFAYLVFILLYFPCVAAIAAVYRETNLAWTLFAGAWTTGLAWIFAVLAYQIGTFSAHPASSVAWIAGMAAVLAGTVAIMYAAGNGLFKKSGTGSK</sequence>
<evidence type="ECO:0000256" key="7">
    <source>
        <dbReference type="ARBA" id="ARBA00022741"/>
    </source>
</evidence>
<dbReference type="CDD" id="cd01879">
    <property type="entry name" value="FeoB"/>
    <property type="match status" value="1"/>
</dbReference>
<accession>A0A3S0NZM9</accession>
<feature type="transmembrane region" description="Helical" evidence="16">
    <location>
        <begin position="473"/>
        <end position="492"/>
    </location>
</feature>
<dbReference type="InterPro" id="IPR050860">
    <property type="entry name" value="FeoB_GTPase"/>
</dbReference>
<dbReference type="InterPro" id="IPR011640">
    <property type="entry name" value="Fe2_transport_prot_B_C"/>
</dbReference>
<evidence type="ECO:0000256" key="2">
    <source>
        <dbReference type="ARBA" id="ARBA00022448"/>
    </source>
</evidence>
<feature type="binding site" evidence="15">
    <location>
        <position position="39"/>
    </location>
    <ligand>
        <name>Mg(2+)</name>
        <dbReference type="ChEBI" id="CHEBI:18420"/>
        <label>2</label>
    </ligand>
</feature>
<keyword evidence="9 16" id="KW-0408">Iron</keyword>
<evidence type="ECO:0000256" key="10">
    <source>
        <dbReference type="ARBA" id="ARBA00023065"/>
    </source>
</evidence>
<dbReference type="InterPro" id="IPR041069">
    <property type="entry name" value="FeoB_Cyto"/>
</dbReference>
<keyword evidence="12 16" id="KW-0472">Membrane</keyword>
<dbReference type="RefSeq" id="WP_126384196.1">
    <property type="nucleotide sequence ID" value="NZ_RXYK01000005.1"/>
</dbReference>
<evidence type="ECO:0000256" key="14">
    <source>
        <dbReference type="PIRSR" id="PIRSR603373-1"/>
    </source>
</evidence>
<dbReference type="Pfam" id="PF07670">
    <property type="entry name" value="Gate"/>
    <property type="match status" value="2"/>
</dbReference>
<dbReference type="PANTHER" id="PTHR43185">
    <property type="entry name" value="FERROUS IRON TRANSPORT PROTEIN B"/>
    <property type="match status" value="1"/>
</dbReference>
<evidence type="ECO:0000256" key="11">
    <source>
        <dbReference type="ARBA" id="ARBA00023134"/>
    </source>
</evidence>
<keyword evidence="8 16" id="KW-1133">Transmembrane helix</keyword>
<dbReference type="FunFam" id="3.40.50.300:FF:000426">
    <property type="entry name" value="Ferrous iron transport protein B"/>
    <property type="match status" value="1"/>
</dbReference>
<comment type="function">
    <text evidence="16">Probable transporter of a GTP-driven Fe(2+) uptake system.</text>
</comment>
<feature type="transmembrane region" description="Helical" evidence="16">
    <location>
        <begin position="406"/>
        <end position="430"/>
    </location>
</feature>
<evidence type="ECO:0000256" key="4">
    <source>
        <dbReference type="ARBA" id="ARBA00022496"/>
    </source>
</evidence>
<feature type="transmembrane region" description="Helical" evidence="16">
    <location>
        <begin position="357"/>
        <end position="386"/>
    </location>
</feature>
<keyword evidence="7 14" id="KW-0547">Nucleotide-binding</keyword>
<feature type="binding site" evidence="15">
    <location>
        <position position="42"/>
    </location>
    <ligand>
        <name>Mg(2+)</name>
        <dbReference type="ChEBI" id="CHEBI:18420"/>
        <label>2</label>
    </ligand>
</feature>
<dbReference type="EMBL" id="RXYK01000005">
    <property type="protein sequence ID" value="RTY38444.1"/>
    <property type="molecule type" value="Genomic_DNA"/>
</dbReference>
<dbReference type="SUPFAM" id="SSF52540">
    <property type="entry name" value="P-loop containing nucleoside triphosphate hydrolases"/>
    <property type="match status" value="1"/>
</dbReference>
<dbReference type="GO" id="GO:0046872">
    <property type="term" value="F:metal ion binding"/>
    <property type="evidence" value="ECO:0007669"/>
    <property type="project" value="UniProtKB-KW"/>
</dbReference>
<dbReference type="InterPro" id="IPR006073">
    <property type="entry name" value="GTP-bd"/>
</dbReference>
<dbReference type="AlphaFoldDB" id="A0A3S0NZM9"/>
<feature type="transmembrane region" description="Helical" evidence="16">
    <location>
        <begin position="729"/>
        <end position="751"/>
    </location>
</feature>
<keyword evidence="10" id="KW-0406">Ion transport</keyword>
<dbReference type="Gene3D" id="3.40.50.300">
    <property type="entry name" value="P-loop containing nucleotide triphosphate hydrolases"/>
    <property type="match status" value="1"/>
</dbReference>
<keyword evidence="2 16" id="KW-0813">Transport</keyword>
<dbReference type="PROSITE" id="PS51711">
    <property type="entry name" value="G_FEOB"/>
    <property type="match status" value="1"/>
</dbReference>
<feature type="binding site" evidence="14">
    <location>
        <begin position="74"/>
        <end position="77"/>
    </location>
    <ligand>
        <name>GTP</name>
        <dbReference type="ChEBI" id="CHEBI:37565"/>
        <label>1</label>
    </ligand>
</feature>
<dbReference type="InterPro" id="IPR030389">
    <property type="entry name" value="G_FEOB_dom"/>
</dbReference>
<dbReference type="Pfam" id="PF07664">
    <property type="entry name" value="FeoB_C"/>
    <property type="match status" value="1"/>
</dbReference>
<comment type="caution">
    <text evidence="18">The sequence shown here is derived from an EMBL/GenBank/DDBJ whole genome shotgun (WGS) entry which is preliminary data.</text>
</comment>
<feature type="transmembrane region" description="Helical" evidence="16">
    <location>
        <begin position="301"/>
        <end position="319"/>
    </location>
</feature>
<keyword evidence="4 16" id="KW-0410">Iron transport</keyword>
<dbReference type="Pfam" id="PF17910">
    <property type="entry name" value="FeoB_Cyto"/>
    <property type="match status" value="1"/>
</dbReference>
<evidence type="ECO:0000256" key="3">
    <source>
        <dbReference type="ARBA" id="ARBA00022475"/>
    </source>
</evidence>
<dbReference type="InterPro" id="IPR003373">
    <property type="entry name" value="Fe2_transport_prot-B"/>
</dbReference>
<keyword evidence="6 16" id="KW-0812">Transmembrane</keyword>
<evidence type="ECO:0000256" key="6">
    <source>
        <dbReference type="ARBA" id="ARBA00022692"/>
    </source>
</evidence>
<gene>
    <name evidence="18" type="primary">feoB</name>
    <name evidence="18" type="ORF">EKD02_05005</name>
</gene>
<dbReference type="NCBIfam" id="TIGR00437">
    <property type="entry name" value="feoB"/>
    <property type="match status" value="1"/>
</dbReference>
<organism evidence="18 19">
    <name type="scientific">Chlorobium phaeovibrioides</name>
    <dbReference type="NCBI Taxonomy" id="1094"/>
    <lineage>
        <taxon>Bacteria</taxon>
        <taxon>Pseudomonadati</taxon>
        <taxon>Chlorobiota</taxon>
        <taxon>Chlorobiia</taxon>
        <taxon>Chlorobiales</taxon>
        <taxon>Chlorobiaceae</taxon>
        <taxon>Chlorobium/Pelodictyon group</taxon>
        <taxon>Chlorobium</taxon>
    </lineage>
</organism>
<evidence type="ECO:0000256" key="13">
    <source>
        <dbReference type="NCBIfam" id="TIGR00437"/>
    </source>
</evidence>
<protein>
    <recommendedName>
        <fullName evidence="13 16">Ferrous iron transport protein B</fullName>
    </recommendedName>
</protein>
<dbReference type="Proteomes" id="UP000279908">
    <property type="component" value="Unassembled WGS sequence"/>
</dbReference>
<reference evidence="18 19" key="1">
    <citation type="submission" date="2018-12" db="EMBL/GenBank/DDBJ databases">
        <authorList>
            <person name="Lunina O.N."/>
            <person name="Grouzdev D.S."/>
            <person name="Gorlenko V.M."/>
            <person name="Savvichev A.S."/>
        </authorList>
    </citation>
    <scope>NUCLEOTIDE SEQUENCE [LARGE SCALE GENOMIC DNA]</scope>
    <source>
        <strain evidence="18 19">BrKhr-17</strain>
    </source>
</reference>
<name>A0A3S0NZM9_CHLPH</name>
<keyword evidence="15" id="KW-0460">Magnesium</keyword>
<evidence type="ECO:0000256" key="9">
    <source>
        <dbReference type="ARBA" id="ARBA00023004"/>
    </source>
</evidence>
<keyword evidence="11 14" id="KW-0342">GTP-binding</keyword>
<feature type="transmembrane region" description="Helical" evidence="16">
    <location>
        <begin position="763"/>
        <end position="787"/>
    </location>
</feature>
<evidence type="ECO:0000256" key="16">
    <source>
        <dbReference type="RuleBase" id="RU362098"/>
    </source>
</evidence>
<feature type="binding site" evidence="14">
    <location>
        <begin position="28"/>
        <end position="35"/>
    </location>
    <ligand>
        <name>GTP</name>
        <dbReference type="ChEBI" id="CHEBI:37565"/>
        <label>1</label>
    </ligand>
</feature>
<feature type="binding site" evidence="14">
    <location>
        <begin position="134"/>
        <end position="137"/>
    </location>
    <ligand>
        <name>GTP</name>
        <dbReference type="ChEBI" id="CHEBI:37565"/>
        <label>1</label>
    </ligand>
</feature>
<evidence type="ECO:0000256" key="8">
    <source>
        <dbReference type="ARBA" id="ARBA00022989"/>
    </source>
</evidence>
<dbReference type="InterPro" id="IPR005225">
    <property type="entry name" value="Small_GTP-bd"/>
</dbReference>
<dbReference type="InterPro" id="IPR027417">
    <property type="entry name" value="P-loop_NTPase"/>
</dbReference>
<feature type="transmembrane region" description="Helical" evidence="16">
    <location>
        <begin position="442"/>
        <end position="467"/>
    </location>
</feature>
<evidence type="ECO:0000256" key="5">
    <source>
        <dbReference type="ARBA" id="ARBA00022519"/>
    </source>
</evidence>
<dbReference type="Gene3D" id="1.10.287.1770">
    <property type="match status" value="1"/>
</dbReference>
<dbReference type="PANTHER" id="PTHR43185:SF1">
    <property type="entry name" value="FE(2+) TRANSPORTER FEOB"/>
    <property type="match status" value="1"/>
</dbReference>
<comment type="subcellular location">
    <subcellularLocation>
        <location evidence="1 16">Cell inner membrane</location>
        <topology evidence="1 16">Multi-pass membrane protein</topology>
    </subcellularLocation>
</comment>
<dbReference type="GO" id="GO:0005886">
    <property type="term" value="C:plasma membrane"/>
    <property type="evidence" value="ECO:0007669"/>
    <property type="project" value="UniProtKB-SubCell"/>
</dbReference>
<feature type="binding site" evidence="15">
    <location>
        <position position="43"/>
    </location>
    <ligand>
        <name>Mg(2+)</name>
        <dbReference type="ChEBI" id="CHEBI:18420"/>
        <label>2</label>
    </ligand>
</feature>
<dbReference type="PRINTS" id="PR00326">
    <property type="entry name" value="GTP1OBG"/>
</dbReference>
<dbReference type="Pfam" id="PF02421">
    <property type="entry name" value="FeoB_N"/>
    <property type="match status" value="1"/>
</dbReference>
<dbReference type="NCBIfam" id="NF007105">
    <property type="entry name" value="PRK09554.1"/>
    <property type="match status" value="1"/>
</dbReference>
<feature type="binding site" evidence="14">
    <location>
        <begin position="53"/>
        <end position="57"/>
    </location>
    <ligand>
        <name>GTP</name>
        <dbReference type="ChEBI" id="CHEBI:37565"/>
        <label>1</label>
    </ligand>
</feature>
<comment type="similarity">
    <text evidence="16">Belongs to the TRAFAC class TrmE-Era-EngA-EngB-Septin-like GTPase superfamily. FeoB GTPase (TC 9.A.8) family.</text>
</comment>
<dbReference type="GO" id="GO:0005525">
    <property type="term" value="F:GTP binding"/>
    <property type="evidence" value="ECO:0007669"/>
    <property type="project" value="UniProtKB-KW"/>
</dbReference>
<keyword evidence="15" id="KW-0479">Metal-binding</keyword>
<feature type="transmembrane region" description="Helical" evidence="16">
    <location>
        <begin position="701"/>
        <end position="722"/>
    </location>
</feature>
<evidence type="ECO:0000256" key="12">
    <source>
        <dbReference type="ARBA" id="ARBA00023136"/>
    </source>
</evidence>
<evidence type="ECO:0000256" key="1">
    <source>
        <dbReference type="ARBA" id="ARBA00004429"/>
    </source>
</evidence>